<dbReference type="Proteomes" id="UP000721415">
    <property type="component" value="Unassembled WGS sequence"/>
</dbReference>
<evidence type="ECO:0000259" key="1">
    <source>
        <dbReference type="Pfam" id="PF13173"/>
    </source>
</evidence>
<dbReference type="RefSeq" id="WP_197115131.1">
    <property type="nucleotide sequence ID" value="NZ_JACBXQ010000002.1"/>
</dbReference>
<dbReference type="InterPro" id="IPR025420">
    <property type="entry name" value="DUF4143"/>
</dbReference>
<dbReference type="Pfam" id="PF13635">
    <property type="entry name" value="DUF4143"/>
    <property type="match status" value="1"/>
</dbReference>
<dbReference type="PANTHER" id="PTHR43566">
    <property type="entry name" value="CONSERVED PROTEIN"/>
    <property type="match status" value="1"/>
</dbReference>
<dbReference type="EMBL" id="JACBXQ010000002">
    <property type="protein sequence ID" value="MBG9986221.1"/>
    <property type="molecule type" value="Genomic_DNA"/>
</dbReference>
<proteinExistence type="predicted"/>
<evidence type="ECO:0000313" key="4">
    <source>
        <dbReference type="Proteomes" id="UP000721415"/>
    </source>
</evidence>
<feature type="domain" description="AAA" evidence="1">
    <location>
        <begin position="22"/>
        <end position="135"/>
    </location>
</feature>
<dbReference type="Pfam" id="PF13173">
    <property type="entry name" value="AAA_14"/>
    <property type="match status" value="1"/>
</dbReference>
<dbReference type="PANTHER" id="PTHR43566:SF2">
    <property type="entry name" value="DUF4143 DOMAIN-CONTAINING PROTEIN"/>
    <property type="match status" value="1"/>
</dbReference>
<dbReference type="GO" id="GO:0005524">
    <property type="term" value="F:ATP binding"/>
    <property type="evidence" value="ECO:0007669"/>
    <property type="project" value="UniProtKB-KW"/>
</dbReference>
<comment type="caution">
    <text evidence="3">The sequence shown here is derived from an EMBL/GenBank/DDBJ whole genome shotgun (WGS) entry which is preliminary data.</text>
</comment>
<sequence length="419" mass="46829">MKNYLPRLVDQLLEKELEAFGAVLITGPKWCGKTTTGFNQAKSALFLQNPDEREQYLRLADIKPSILLEGKNPRLIDEWQDAPNLWDSVRFSVDQRAETSLYILTGSTSVDESLIAHSGTGRISRLKMRTMSLFESGDSNGEIRITDLLNNRNLASKSPHSIDDIANLIVGGGWPASVDKSLDIKQRQVSGYCQAIVNTEIATADGISRDNEKVFQVLRSYSRHISTQATIQTITRDVINNFDSINRKTVGEYLEALQKIFVIEDLKAWSPKLRSKTVISTSSTRHFVDPAIAAYFLDANPEDLINDLETMGLLFESLVVRDLRIYTETLGGRVFHYRDHSGQEADAILHFKNGQWAAIEVKLGNKAIEEGAESLKKLANKIDQDSMNPPTFLAVITASGYGYKREDGVYVIPIGCLRN</sequence>
<keyword evidence="3" id="KW-0547">Nucleotide-binding</keyword>
<name>A0ABS0LSA8_9LACT</name>
<dbReference type="InterPro" id="IPR041682">
    <property type="entry name" value="AAA_14"/>
</dbReference>
<accession>A0ABS0LSA8</accession>
<keyword evidence="4" id="KW-1185">Reference proteome</keyword>
<reference evidence="3 4" key="1">
    <citation type="submission" date="2020-07" db="EMBL/GenBank/DDBJ databases">
        <title>Facklamia lactis sp. nov., isolated from raw milk.</title>
        <authorList>
            <person name="Doll E.V."/>
            <person name="Huptas C."/>
            <person name="Staib L."/>
            <person name="Wenning M."/>
            <person name="Scherer S."/>
        </authorList>
    </citation>
    <scope>NUCLEOTIDE SEQUENCE [LARGE SCALE GENOMIC DNA]</scope>
    <source>
        <strain evidence="3 4">DSM 111018</strain>
    </source>
</reference>
<gene>
    <name evidence="3" type="ORF">HZY91_04855</name>
</gene>
<protein>
    <submittedName>
        <fullName evidence="3">ATP-binding protein</fullName>
    </submittedName>
</protein>
<evidence type="ECO:0000259" key="2">
    <source>
        <dbReference type="Pfam" id="PF13635"/>
    </source>
</evidence>
<organism evidence="3 4">
    <name type="scientific">Facklamia lactis</name>
    <dbReference type="NCBI Taxonomy" id="2749967"/>
    <lineage>
        <taxon>Bacteria</taxon>
        <taxon>Bacillati</taxon>
        <taxon>Bacillota</taxon>
        <taxon>Bacilli</taxon>
        <taxon>Lactobacillales</taxon>
        <taxon>Aerococcaceae</taxon>
        <taxon>Facklamia</taxon>
    </lineage>
</organism>
<keyword evidence="3" id="KW-0067">ATP-binding</keyword>
<feature type="domain" description="DUF4143" evidence="2">
    <location>
        <begin position="203"/>
        <end position="363"/>
    </location>
</feature>
<evidence type="ECO:0000313" key="3">
    <source>
        <dbReference type="EMBL" id="MBG9986221.1"/>
    </source>
</evidence>